<evidence type="ECO:0000313" key="2">
    <source>
        <dbReference type="WBParaSite" id="JU765_v2.g15091.t1"/>
    </source>
</evidence>
<protein>
    <submittedName>
        <fullName evidence="2">Uncharacterized protein</fullName>
    </submittedName>
</protein>
<reference evidence="2" key="1">
    <citation type="submission" date="2022-11" db="UniProtKB">
        <authorList>
            <consortium name="WormBaseParasite"/>
        </authorList>
    </citation>
    <scope>IDENTIFICATION</scope>
</reference>
<dbReference type="WBParaSite" id="JU765_v2.g15091.t1">
    <property type="protein sequence ID" value="JU765_v2.g15091.t1"/>
    <property type="gene ID" value="JU765_v2.g15091"/>
</dbReference>
<dbReference type="Proteomes" id="UP000887576">
    <property type="component" value="Unplaced"/>
</dbReference>
<name>A0AC34QCG1_9BILA</name>
<evidence type="ECO:0000313" key="1">
    <source>
        <dbReference type="Proteomes" id="UP000887576"/>
    </source>
</evidence>
<proteinExistence type="predicted"/>
<organism evidence="1 2">
    <name type="scientific">Panagrolaimus sp. JU765</name>
    <dbReference type="NCBI Taxonomy" id="591449"/>
    <lineage>
        <taxon>Eukaryota</taxon>
        <taxon>Metazoa</taxon>
        <taxon>Ecdysozoa</taxon>
        <taxon>Nematoda</taxon>
        <taxon>Chromadorea</taxon>
        <taxon>Rhabditida</taxon>
        <taxon>Tylenchina</taxon>
        <taxon>Panagrolaimomorpha</taxon>
        <taxon>Panagrolaimoidea</taxon>
        <taxon>Panagrolaimidae</taxon>
        <taxon>Panagrolaimus</taxon>
    </lineage>
</organism>
<sequence length="198" mass="22346">MAKFVLKLLKILHRAKKAIKPNEKDGCFSPGNPPVETNVESVTLIRHQPFSSSDCVEPIPRILVRRVPERRQSSAADLDWRLNNFGDTMNLPRIDSFMSSSMFKSDDAENENYSTILSEVSSCVSWKCSTRRLGMTTTMEFSQCSTLPMQKNLSAASSLAPERIICQLRRFDNFGVESEAESLDVPTFRNQLPFLTSC</sequence>
<accession>A0AC34QCG1</accession>